<comment type="caution">
    <text evidence="2">The sequence shown here is derived from an EMBL/GenBank/DDBJ whole genome shotgun (WGS) entry which is preliminary data.</text>
</comment>
<reference evidence="2" key="2">
    <citation type="submission" date="2023-04" db="EMBL/GenBank/DDBJ databases">
        <authorList>
            <person name="Bu L."/>
            <person name="Lu L."/>
            <person name="Laidemitt M.R."/>
            <person name="Zhang S.M."/>
            <person name="Mutuku M."/>
            <person name="Mkoji G."/>
            <person name="Steinauer M."/>
            <person name="Loker E.S."/>
        </authorList>
    </citation>
    <scope>NUCLEOTIDE SEQUENCE</scope>
    <source>
        <strain evidence="2">KasaAsao</strain>
        <tissue evidence="2">Whole Snail</tissue>
    </source>
</reference>
<dbReference type="AlphaFoldDB" id="A0AAD8BCL2"/>
<evidence type="ECO:0000313" key="3">
    <source>
        <dbReference type="Proteomes" id="UP001233172"/>
    </source>
</evidence>
<keyword evidence="3" id="KW-1185">Reference proteome</keyword>
<sequence length="122" mass="13932">MTNIRRRFLNEDDYMREAGNCRRRERGRGKSDLTWKEDQHGRAGAWVGGGEVATHQSLGKKKNFSASRIPPTERPSFLWGAMAKEGGENWRPQVPGNWEVLVDEMCRGVSGMKCEVLRWPAN</sequence>
<protein>
    <submittedName>
        <fullName evidence="2">Uncharacterized protein</fullName>
    </submittedName>
</protein>
<reference evidence="2" key="1">
    <citation type="journal article" date="2023" name="PLoS Negl. Trop. Dis.">
        <title>A genome sequence for Biomphalaria pfeifferi, the major vector snail for the human-infecting parasite Schistosoma mansoni.</title>
        <authorList>
            <person name="Bu L."/>
            <person name="Lu L."/>
            <person name="Laidemitt M.R."/>
            <person name="Zhang S.M."/>
            <person name="Mutuku M."/>
            <person name="Mkoji G."/>
            <person name="Steinauer M."/>
            <person name="Loker E.S."/>
        </authorList>
    </citation>
    <scope>NUCLEOTIDE SEQUENCE</scope>
    <source>
        <strain evidence="2">KasaAsao</strain>
    </source>
</reference>
<feature type="region of interest" description="Disordered" evidence="1">
    <location>
        <begin position="23"/>
        <end position="70"/>
    </location>
</feature>
<gene>
    <name evidence="2" type="ORF">Bpfe_019681</name>
</gene>
<feature type="compositionally biased region" description="Basic and acidic residues" evidence="1">
    <location>
        <begin position="23"/>
        <end position="41"/>
    </location>
</feature>
<proteinExistence type="predicted"/>
<dbReference type="Proteomes" id="UP001233172">
    <property type="component" value="Unassembled WGS sequence"/>
</dbReference>
<name>A0AAD8BCL2_BIOPF</name>
<accession>A0AAD8BCL2</accession>
<evidence type="ECO:0000313" key="2">
    <source>
        <dbReference type="EMBL" id="KAK0050955.1"/>
    </source>
</evidence>
<evidence type="ECO:0000256" key="1">
    <source>
        <dbReference type="SAM" id="MobiDB-lite"/>
    </source>
</evidence>
<dbReference type="EMBL" id="JASAOG010000109">
    <property type="protein sequence ID" value="KAK0050955.1"/>
    <property type="molecule type" value="Genomic_DNA"/>
</dbReference>
<organism evidence="2 3">
    <name type="scientific">Biomphalaria pfeifferi</name>
    <name type="common">Bloodfluke planorb</name>
    <name type="synonym">Freshwater snail</name>
    <dbReference type="NCBI Taxonomy" id="112525"/>
    <lineage>
        <taxon>Eukaryota</taxon>
        <taxon>Metazoa</taxon>
        <taxon>Spiralia</taxon>
        <taxon>Lophotrochozoa</taxon>
        <taxon>Mollusca</taxon>
        <taxon>Gastropoda</taxon>
        <taxon>Heterobranchia</taxon>
        <taxon>Euthyneura</taxon>
        <taxon>Panpulmonata</taxon>
        <taxon>Hygrophila</taxon>
        <taxon>Lymnaeoidea</taxon>
        <taxon>Planorbidae</taxon>
        <taxon>Biomphalaria</taxon>
    </lineage>
</organism>